<gene>
    <name evidence="3" type="ORF">RirG_040450</name>
</gene>
<proteinExistence type="predicted"/>
<dbReference type="Pfam" id="PF07534">
    <property type="entry name" value="TLD"/>
    <property type="match status" value="1"/>
</dbReference>
<comment type="caution">
    <text evidence="3">The sequence shown here is derived from an EMBL/GenBank/DDBJ whole genome shotgun (WGS) entry which is preliminary data.</text>
</comment>
<dbReference type="InterPro" id="IPR051481">
    <property type="entry name" value="BTB-POZ/Galectin-3-binding"/>
</dbReference>
<dbReference type="PROSITE" id="PS50097">
    <property type="entry name" value="BTB"/>
    <property type="match status" value="1"/>
</dbReference>
<organism evidence="3 4">
    <name type="scientific">Rhizophagus irregularis (strain DAOM 197198w)</name>
    <name type="common">Glomus intraradices</name>
    <dbReference type="NCBI Taxonomy" id="1432141"/>
    <lineage>
        <taxon>Eukaryota</taxon>
        <taxon>Fungi</taxon>
        <taxon>Fungi incertae sedis</taxon>
        <taxon>Mucoromycota</taxon>
        <taxon>Glomeromycotina</taxon>
        <taxon>Glomeromycetes</taxon>
        <taxon>Glomerales</taxon>
        <taxon>Glomeraceae</taxon>
        <taxon>Rhizophagus</taxon>
    </lineage>
</organism>
<dbReference type="InterPro" id="IPR000210">
    <property type="entry name" value="BTB/POZ_dom"/>
</dbReference>
<dbReference type="InterPro" id="IPR006571">
    <property type="entry name" value="TLDc_dom"/>
</dbReference>
<evidence type="ECO:0008006" key="5">
    <source>
        <dbReference type="Google" id="ProtNLM"/>
    </source>
</evidence>
<sequence length="463" mass="54827">MTFECSQEVADDYEKLLETDEDYNVIIYVGENENLKEIHAHSSILRIRSQYFRAAFSKEWHEKKDGKFIFRKPNVSPQLFDMILRFIYCGKIDLKKLQGPDILKLLIAVDELNIQTLINHIQEYLIKYQNEFLQQNPLEILEIIYHYETFKDLFNYFIKKICEEPELLFNSDKFINLKSPLLELLLKRDDLLLDEIVIWDNLIKWCLAQHSNISQDPTQWNNEEITIMERTIHKFISLIRFCYISTENFVTKIYPFKEIFPKDLINTILLFYAQNKLNEDKRPPRQSKCNIDSVIINQSHIETFAKWIYRKEKFPEYIPYNFHLLYRASRDGNTPAAFHEKCDNKGATIVVVKVTDSKQIVGGYNPFYWDLNSREKHKSTYDSFIFSFNDPQSAKVSYSNGNQYSLCYYSGNNGPVFGGGNDLKFHKDTWYSNIDNYSSYPKIDIPTGSFRADDYEVFQVVKK</sequence>
<dbReference type="SUPFAM" id="SSF54695">
    <property type="entry name" value="POZ domain"/>
    <property type="match status" value="1"/>
</dbReference>
<dbReference type="PANTHER" id="PTHR24410:SF23">
    <property type="entry name" value="BTB DOMAIN-CONTAINING PROTEIN-RELATED"/>
    <property type="match status" value="1"/>
</dbReference>
<dbReference type="InterPro" id="IPR011333">
    <property type="entry name" value="SKP1/BTB/POZ_sf"/>
</dbReference>
<feature type="domain" description="TLDc" evidence="2">
    <location>
        <begin position="294"/>
        <end position="461"/>
    </location>
</feature>
<dbReference type="PANTHER" id="PTHR24410">
    <property type="entry name" value="HL07962P-RELATED"/>
    <property type="match status" value="1"/>
</dbReference>
<dbReference type="Pfam" id="PF00651">
    <property type="entry name" value="BTB"/>
    <property type="match status" value="1"/>
</dbReference>
<evidence type="ECO:0000259" key="1">
    <source>
        <dbReference type="PROSITE" id="PS50097"/>
    </source>
</evidence>
<dbReference type="AlphaFoldDB" id="A0A015L7D8"/>
<dbReference type="SMART" id="SM00584">
    <property type="entry name" value="TLDc"/>
    <property type="match status" value="1"/>
</dbReference>
<evidence type="ECO:0000313" key="4">
    <source>
        <dbReference type="Proteomes" id="UP000022910"/>
    </source>
</evidence>
<dbReference type="HOGENOM" id="CLU_021542_0_1_1"/>
<keyword evidence="4" id="KW-1185">Reference proteome</keyword>
<dbReference type="OrthoDB" id="25620at2759"/>
<dbReference type="Gene3D" id="3.30.710.10">
    <property type="entry name" value="Potassium Channel Kv1.1, Chain A"/>
    <property type="match status" value="1"/>
</dbReference>
<dbReference type="PROSITE" id="PS51886">
    <property type="entry name" value="TLDC"/>
    <property type="match status" value="1"/>
</dbReference>
<protein>
    <recommendedName>
        <fullName evidence="5">Btb/poz domain-containing protein 19-like</fullName>
    </recommendedName>
</protein>
<dbReference type="Proteomes" id="UP000022910">
    <property type="component" value="Unassembled WGS sequence"/>
</dbReference>
<dbReference type="CDD" id="cd18186">
    <property type="entry name" value="BTB_POZ_ZBTB_KLHL-like"/>
    <property type="match status" value="1"/>
</dbReference>
<dbReference type="EMBL" id="JEMT01012389">
    <property type="protein sequence ID" value="EXX75599.1"/>
    <property type="molecule type" value="Genomic_DNA"/>
</dbReference>
<dbReference type="SMART" id="SM00225">
    <property type="entry name" value="BTB"/>
    <property type="match status" value="1"/>
</dbReference>
<evidence type="ECO:0000259" key="2">
    <source>
        <dbReference type="PROSITE" id="PS51886"/>
    </source>
</evidence>
<accession>A0A015L7D8</accession>
<feature type="domain" description="BTB" evidence="1">
    <location>
        <begin position="23"/>
        <end position="96"/>
    </location>
</feature>
<evidence type="ECO:0000313" key="3">
    <source>
        <dbReference type="EMBL" id="EXX75599.1"/>
    </source>
</evidence>
<reference evidence="3 4" key="1">
    <citation type="submission" date="2014-02" db="EMBL/GenBank/DDBJ databases">
        <title>Single nucleus genome sequencing reveals high similarity among nuclei of an endomycorrhizal fungus.</title>
        <authorList>
            <person name="Lin K."/>
            <person name="Geurts R."/>
            <person name="Zhang Z."/>
            <person name="Limpens E."/>
            <person name="Saunders D.G."/>
            <person name="Mu D."/>
            <person name="Pang E."/>
            <person name="Cao H."/>
            <person name="Cha H."/>
            <person name="Lin T."/>
            <person name="Zhou Q."/>
            <person name="Shang Y."/>
            <person name="Li Y."/>
            <person name="Ivanov S."/>
            <person name="Sharma T."/>
            <person name="Velzen R.V."/>
            <person name="Ruijter N.D."/>
            <person name="Aanen D.K."/>
            <person name="Win J."/>
            <person name="Kamoun S."/>
            <person name="Bisseling T."/>
            <person name="Huang S."/>
        </authorList>
    </citation>
    <scope>NUCLEOTIDE SEQUENCE [LARGE SCALE GENOMIC DNA]</scope>
    <source>
        <strain evidence="4">DAOM197198w</strain>
    </source>
</reference>
<name>A0A015L7D8_RHIIW</name>